<dbReference type="GO" id="GO:0005655">
    <property type="term" value="C:nucleolar ribonuclease P complex"/>
    <property type="evidence" value="ECO:0007669"/>
    <property type="project" value="TreeGrafter"/>
</dbReference>
<dbReference type="AlphaFoldDB" id="A0A9N8W264"/>
<dbReference type="InterPro" id="IPR007175">
    <property type="entry name" value="Rpr2/Snm1/Rpp21"/>
</dbReference>
<sequence>MGKKTESNQILHRELYQRMNFLYQAATLMTTITTSPTITLAQSNNSINPKSISSAVNESDESQCSLVTSSATTKRNLIPLSRFYISTMKSIGTKQVLRIDPSIKRTLCRKCETVLLPGVTSRIRIK</sequence>
<keyword evidence="3" id="KW-0862">Zinc</keyword>
<organism evidence="5 6">
    <name type="scientific">Cetraspora pellucida</name>
    <dbReference type="NCBI Taxonomy" id="1433469"/>
    <lineage>
        <taxon>Eukaryota</taxon>
        <taxon>Fungi</taxon>
        <taxon>Fungi incertae sedis</taxon>
        <taxon>Mucoromycota</taxon>
        <taxon>Glomeromycotina</taxon>
        <taxon>Glomeromycetes</taxon>
        <taxon>Diversisporales</taxon>
        <taxon>Gigasporaceae</taxon>
        <taxon>Cetraspora</taxon>
    </lineage>
</organism>
<accession>A0A9N8W264</accession>
<evidence type="ECO:0000313" key="6">
    <source>
        <dbReference type="Proteomes" id="UP000789759"/>
    </source>
</evidence>
<comment type="caution">
    <text evidence="5">The sequence shown here is derived from an EMBL/GenBank/DDBJ whole genome shotgun (WGS) entry which is preliminary data.</text>
</comment>
<evidence type="ECO:0000256" key="2">
    <source>
        <dbReference type="ARBA" id="ARBA00022723"/>
    </source>
</evidence>
<dbReference type="OrthoDB" id="128536at2759"/>
<evidence type="ECO:0000256" key="3">
    <source>
        <dbReference type="ARBA" id="ARBA00022833"/>
    </source>
</evidence>
<evidence type="ECO:0000313" key="5">
    <source>
        <dbReference type="EMBL" id="CAG8469338.1"/>
    </source>
</evidence>
<evidence type="ECO:0000256" key="4">
    <source>
        <dbReference type="ARBA" id="ARBA00038402"/>
    </source>
</evidence>
<dbReference type="Proteomes" id="UP000789759">
    <property type="component" value="Unassembled WGS sequence"/>
</dbReference>
<keyword evidence="1" id="KW-0819">tRNA processing</keyword>
<name>A0A9N8W264_9GLOM</name>
<dbReference type="PANTHER" id="PTHR14742">
    <property type="entry name" value="RIBONUCLEASE P SUBUNIT P21"/>
    <property type="match status" value="1"/>
</dbReference>
<dbReference type="GO" id="GO:0008033">
    <property type="term" value="P:tRNA processing"/>
    <property type="evidence" value="ECO:0007669"/>
    <property type="project" value="UniProtKB-KW"/>
</dbReference>
<keyword evidence="6" id="KW-1185">Reference proteome</keyword>
<protein>
    <submittedName>
        <fullName evidence="5">9832_t:CDS:1</fullName>
    </submittedName>
</protein>
<dbReference type="PANTHER" id="PTHR14742:SF0">
    <property type="entry name" value="RIBONUCLEASE P PROTEIN SUBUNIT P21"/>
    <property type="match status" value="1"/>
</dbReference>
<keyword evidence="2" id="KW-0479">Metal-binding</keyword>
<dbReference type="GO" id="GO:0046872">
    <property type="term" value="F:metal ion binding"/>
    <property type="evidence" value="ECO:0007669"/>
    <property type="project" value="UniProtKB-KW"/>
</dbReference>
<feature type="non-terminal residue" evidence="5">
    <location>
        <position position="126"/>
    </location>
</feature>
<dbReference type="Gene3D" id="6.20.50.20">
    <property type="match status" value="1"/>
</dbReference>
<reference evidence="5" key="1">
    <citation type="submission" date="2021-06" db="EMBL/GenBank/DDBJ databases">
        <authorList>
            <person name="Kallberg Y."/>
            <person name="Tangrot J."/>
            <person name="Rosling A."/>
        </authorList>
    </citation>
    <scope>NUCLEOTIDE SEQUENCE</scope>
    <source>
        <strain evidence="5">FL966</strain>
    </source>
</reference>
<comment type="similarity">
    <text evidence="4">Belongs to the eukaryotic/archaeal RNase P protein component 4 family.</text>
</comment>
<dbReference type="Pfam" id="PF04032">
    <property type="entry name" value="Rpr2"/>
    <property type="match status" value="1"/>
</dbReference>
<proteinExistence type="inferred from homology"/>
<gene>
    <name evidence="5" type="ORF">CPELLU_LOCUS997</name>
</gene>
<dbReference type="EMBL" id="CAJVQA010000331">
    <property type="protein sequence ID" value="CAG8469338.1"/>
    <property type="molecule type" value="Genomic_DNA"/>
</dbReference>
<evidence type="ECO:0000256" key="1">
    <source>
        <dbReference type="ARBA" id="ARBA00022694"/>
    </source>
</evidence>